<proteinExistence type="predicted"/>
<dbReference type="OrthoDB" id="3254233at2759"/>
<evidence type="ECO:0000256" key="1">
    <source>
        <dbReference type="SAM" id="MobiDB-lite"/>
    </source>
</evidence>
<name>A0A0D7A8S6_9AGAR</name>
<accession>A0A0D7A8S6</accession>
<reference evidence="2 3" key="1">
    <citation type="journal article" date="2015" name="Fungal Genet. Biol.">
        <title>Evolution of novel wood decay mechanisms in Agaricales revealed by the genome sequences of Fistulina hepatica and Cylindrobasidium torrendii.</title>
        <authorList>
            <person name="Floudas D."/>
            <person name="Held B.W."/>
            <person name="Riley R."/>
            <person name="Nagy L.G."/>
            <person name="Koehler G."/>
            <person name="Ransdell A.S."/>
            <person name="Younus H."/>
            <person name="Chow J."/>
            <person name="Chiniquy J."/>
            <person name="Lipzen A."/>
            <person name="Tritt A."/>
            <person name="Sun H."/>
            <person name="Haridas S."/>
            <person name="LaButti K."/>
            <person name="Ohm R.A."/>
            <person name="Kues U."/>
            <person name="Blanchette R.A."/>
            <person name="Grigoriev I.V."/>
            <person name="Minto R.E."/>
            <person name="Hibbett D.S."/>
        </authorList>
    </citation>
    <scope>NUCLEOTIDE SEQUENCE [LARGE SCALE GENOMIC DNA]</scope>
    <source>
        <strain evidence="2 3">ATCC 64428</strain>
    </source>
</reference>
<dbReference type="CDD" id="cd06222">
    <property type="entry name" value="RNase_H_like"/>
    <property type="match status" value="1"/>
</dbReference>
<dbReference type="PANTHER" id="PTHR33050:SF7">
    <property type="entry name" value="RIBONUCLEASE H"/>
    <property type="match status" value="1"/>
</dbReference>
<dbReference type="InterPro" id="IPR052055">
    <property type="entry name" value="Hepadnavirus_pol/RT"/>
</dbReference>
<protein>
    <submittedName>
        <fullName evidence="2">Uncharacterized protein</fullName>
    </submittedName>
</protein>
<organism evidence="2 3">
    <name type="scientific">Fistulina hepatica ATCC 64428</name>
    <dbReference type="NCBI Taxonomy" id="1128425"/>
    <lineage>
        <taxon>Eukaryota</taxon>
        <taxon>Fungi</taxon>
        <taxon>Dikarya</taxon>
        <taxon>Basidiomycota</taxon>
        <taxon>Agaricomycotina</taxon>
        <taxon>Agaricomycetes</taxon>
        <taxon>Agaricomycetidae</taxon>
        <taxon>Agaricales</taxon>
        <taxon>Fistulinaceae</taxon>
        <taxon>Fistulina</taxon>
    </lineage>
</organism>
<evidence type="ECO:0000313" key="2">
    <source>
        <dbReference type="EMBL" id="KIY47218.1"/>
    </source>
</evidence>
<sequence>MSSPHEASDSSQLPTGVQTEAIAACESVVERFRVGDISKARAIVEIQHHIPYSGSFDDEERLAAHSATIESFLRKLDGFEHIQGATEARGSSGEVEQGTLRRERSAPAEHEQEETTGRTLKRARAESDEEDADNLLPAGKKLDIARLPWNSRKQSCTVESAALSPTASRVDARITSILRTVEILGFPDSQWTKLLSRGTADFDQVISGLFAEAFTFIFAHRAEELRAYASHVKAFFKARPISEHSGVIAYDSAVYLQIRFIFSPAASTLGASGRNAAPAPPVITPTSAINAEPEGMWKRIVKKSREFMWRYSPKYARNLVWFSASEEETPPKKESLADTSLTLKPVPTPPVKVLTNAATCSTITAFPDLFPIVTPINVSNFKSLLRDHLNRPLVESVCRSLREGFWLWASTAHDNYPDTYDNAEGYRTLTDPVQLAFARKQCAAEVEAGRFSPSFGPNLLPGMYAVPIWVVPKPHSDGLRLIVDHSAGKFSLNSMIPKSERSVHLDGLQQLGEALISAREQYPDRPLVVWKADVTHAYCILPMHPFWQIKQTVKIDDTRHVDFDNDFRGGGSGRIWSIFFALVLWIATYLKCILDLFAYVDDTFSWDFADNLAWYEPYEAWYPKKQVMLLHLWDFLGVPHEKKKQEWGPAIVVIGLLVDAVDMSVMMPDQSRRELIATLRAFAIPGQRCPLVEFQRLGGWINWALNVYPLLRPGLNTLYAKTKDKTQPFQAVWVSKALCSELWWIANHLEMSTGVHMLESRRWGPSDADVVVFTDACLTGMSFFFPASHIGFQCETDLVMLLRGISRDRIFYFEALAVVTAIVHTLTLPNPPHCLLVWSDNTNTVDIFNSLHASPSYNPLLITVVDLLMLTNCDLRVLHVAGENNKVANALSRFQNDVATRISPNLHILPFIPPRLTSGAPLQ</sequence>
<feature type="region of interest" description="Disordered" evidence="1">
    <location>
        <begin position="85"/>
        <end position="132"/>
    </location>
</feature>
<dbReference type="InterPro" id="IPR043502">
    <property type="entry name" value="DNA/RNA_pol_sf"/>
</dbReference>
<feature type="compositionally biased region" description="Basic and acidic residues" evidence="1">
    <location>
        <begin position="99"/>
        <end position="116"/>
    </location>
</feature>
<gene>
    <name evidence="2" type="ORF">FISHEDRAFT_74876</name>
</gene>
<dbReference type="AlphaFoldDB" id="A0A0D7A8S6"/>
<dbReference type="Proteomes" id="UP000054144">
    <property type="component" value="Unassembled WGS sequence"/>
</dbReference>
<dbReference type="SUPFAM" id="SSF56672">
    <property type="entry name" value="DNA/RNA polymerases"/>
    <property type="match status" value="1"/>
</dbReference>
<dbReference type="PANTHER" id="PTHR33050">
    <property type="entry name" value="REVERSE TRANSCRIPTASE DOMAIN-CONTAINING PROTEIN"/>
    <property type="match status" value="1"/>
</dbReference>
<dbReference type="EMBL" id="KN881996">
    <property type="protein sequence ID" value="KIY47218.1"/>
    <property type="molecule type" value="Genomic_DNA"/>
</dbReference>
<evidence type="ECO:0000313" key="3">
    <source>
        <dbReference type="Proteomes" id="UP000054144"/>
    </source>
</evidence>
<dbReference type="InterPro" id="IPR044730">
    <property type="entry name" value="RNase_H-like_dom_plant"/>
</dbReference>
<keyword evidence="3" id="KW-1185">Reference proteome</keyword>